<dbReference type="Proteomes" id="UP000006251">
    <property type="component" value="Unassembled WGS sequence"/>
</dbReference>
<accession>K6YW91</accession>
<name>K6YW91_9ALTE</name>
<evidence type="ECO:0000313" key="2">
    <source>
        <dbReference type="Proteomes" id="UP000006251"/>
    </source>
</evidence>
<evidence type="ECO:0000313" key="1">
    <source>
        <dbReference type="EMBL" id="GAC28256.1"/>
    </source>
</evidence>
<sequence>MLTNTINDNVKNFMLLPFLKYKAYQIIIVILKVAIQNDMP</sequence>
<dbReference type="AlphaFoldDB" id="K6YW91"/>
<organism evidence="1 2">
    <name type="scientific">Brumicola pallidula DSM 14239 = ACAM 615</name>
    <dbReference type="NCBI Taxonomy" id="1121922"/>
    <lineage>
        <taxon>Bacteria</taxon>
        <taxon>Pseudomonadati</taxon>
        <taxon>Pseudomonadota</taxon>
        <taxon>Gammaproteobacteria</taxon>
        <taxon>Alteromonadales</taxon>
        <taxon>Alteromonadaceae</taxon>
        <taxon>Brumicola</taxon>
    </lineage>
</organism>
<keyword evidence="2" id="KW-1185">Reference proteome</keyword>
<proteinExistence type="predicted"/>
<gene>
    <name evidence="1" type="ORF">GPAL_1383</name>
</gene>
<protein>
    <submittedName>
        <fullName evidence="1">Uncharacterized protein</fullName>
    </submittedName>
</protein>
<dbReference type="EMBL" id="BAEQ01000023">
    <property type="protein sequence ID" value="GAC28256.1"/>
    <property type="molecule type" value="Genomic_DNA"/>
</dbReference>
<reference evidence="2" key="1">
    <citation type="journal article" date="2014" name="Environ. Microbiol.">
        <title>Comparative genomics of the marine bacterial genus Glaciecola reveals the high degree of genomic diversity and genomic characteristic for cold adaptation.</title>
        <authorList>
            <person name="Qin Q.L."/>
            <person name="Xie B.B."/>
            <person name="Yu Y."/>
            <person name="Shu Y.L."/>
            <person name="Rong J.C."/>
            <person name="Zhang Y.J."/>
            <person name="Zhao D.L."/>
            <person name="Chen X.L."/>
            <person name="Zhang X.Y."/>
            <person name="Chen B."/>
            <person name="Zhou B.C."/>
            <person name="Zhang Y.Z."/>
        </authorList>
    </citation>
    <scope>NUCLEOTIDE SEQUENCE [LARGE SCALE GENOMIC DNA]</scope>
    <source>
        <strain evidence="2">ACAM 615</strain>
    </source>
</reference>
<comment type="caution">
    <text evidence="1">The sequence shown here is derived from an EMBL/GenBank/DDBJ whole genome shotgun (WGS) entry which is preliminary data.</text>
</comment>